<keyword evidence="2" id="KW-1185">Reference proteome</keyword>
<evidence type="ECO:0000313" key="1">
    <source>
        <dbReference type="EMBL" id="KAG7172909.1"/>
    </source>
</evidence>
<organism evidence="1 2">
    <name type="scientific">Homarus americanus</name>
    <name type="common">American lobster</name>
    <dbReference type="NCBI Taxonomy" id="6706"/>
    <lineage>
        <taxon>Eukaryota</taxon>
        <taxon>Metazoa</taxon>
        <taxon>Ecdysozoa</taxon>
        <taxon>Arthropoda</taxon>
        <taxon>Crustacea</taxon>
        <taxon>Multicrustacea</taxon>
        <taxon>Malacostraca</taxon>
        <taxon>Eumalacostraca</taxon>
        <taxon>Eucarida</taxon>
        <taxon>Decapoda</taxon>
        <taxon>Pleocyemata</taxon>
        <taxon>Astacidea</taxon>
        <taxon>Nephropoidea</taxon>
        <taxon>Nephropidae</taxon>
        <taxon>Homarus</taxon>
    </lineage>
</organism>
<comment type="caution">
    <text evidence="1">The sequence shown here is derived from an EMBL/GenBank/DDBJ whole genome shotgun (WGS) entry which is preliminary data.</text>
</comment>
<dbReference type="AlphaFoldDB" id="A0A8J5N4L6"/>
<gene>
    <name evidence="1" type="ORF">Hamer_G017889</name>
</gene>
<dbReference type="Proteomes" id="UP000747542">
    <property type="component" value="Unassembled WGS sequence"/>
</dbReference>
<sequence length="110" mass="12397">MSILPILCPKVILGVEASKRTRRSTCVTLALHHPPTPTLPTHAQPTYAQPTLPTPVASLLPTLSRPQRLRTPIPREDIHRMIFLLTGKRKPQRKSTIPCWDLYVCTDDLD</sequence>
<proteinExistence type="predicted"/>
<evidence type="ECO:0000313" key="2">
    <source>
        <dbReference type="Proteomes" id="UP000747542"/>
    </source>
</evidence>
<protein>
    <submittedName>
        <fullName evidence="1">Uncharacterized protein</fullName>
    </submittedName>
</protein>
<reference evidence="1" key="1">
    <citation type="journal article" date="2021" name="Sci. Adv.">
        <title>The American lobster genome reveals insights on longevity, neural, and immune adaptations.</title>
        <authorList>
            <person name="Polinski J.M."/>
            <person name="Zimin A.V."/>
            <person name="Clark K.F."/>
            <person name="Kohn A.B."/>
            <person name="Sadowski N."/>
            <person name="Timp W."/>
            <person name="Ptitsyn A."/>
            <person name="Khanna P."/>
            <person name="Romanova D.Y."/>
            <person name="Williams P."/>
            <person name="Greenwood S.J."/>
            <person name="Moroz L.L."/>
            <person name="Walt D.R."/>
            <person name="Bodnar A.G."/>
        </authorList>
    </citation>
    <scope>NUCLEOTIDE SEQUENCE</scope>
    <source>
        <strain evidence="1">GMGI-L3</strain>
    </source>
</reference>
<name>A0A8J5N4L6_HOMAM</name>
<dbReference type="EMBL" id="JAHLQT010010216">
    <property type="protein sequence ID" value="KAG7172909.1"/>
    <property type="molecule type" value="Genomic_DNA"/>
</dbReference>
<accession>A0A8J5N4L6</accession>